<comment type="caution">
    <text evidence="2">The sequence shown here is derived from an EMBL/GenBank/DDBJ whole genome shotgun (WGS) entry which is preliminary data.</text>
</comment>
<protein>
    <submittedName>
        <fullName evidence="2">Endoribonuclease Dicer</fullName>
    </submittedName>
</protein>
<feature type="compositionally biased region" description="Basic residues" evidence="1">
    <location>
        <begin position="30"/>
        <end position="43"/>
    </location>
</feature>
<proteinExistence type="predicted"/>
<sequence length="68" mass="7696">MNAEVIHTFSVVVKCISIYKSIIDEEPNRNRKMMKGKKKKRSELKKEKGGGDEATLNRVTIDDVTVTS</sequence>
<dbReference type="AlphaFoldDB" id="A0A5N5SQ72"/>
<reference evidence="2 3" key="1">
    <citation type="journal article" date="2019" name="PLoS Biol.">
        <title>Sex chromosomes control vertical transmission of feminizing Wolbachia symbionts in an isopod.</title>
        <authorList>
            <person name="Becking T."/>
            <person name="Chebbi M.A."/>
            <person name="Giraud I."/>
            <person name="Moumen B."/>
            <person name="Laverre T."/>
            <person name="Caubet Y."/>
            <person name="Peccoud J."/>
            <person name="Gilbert C."/>
            <person name="Cordaux R."/>
        </authorList>
    </citation>
    <scope>NUCLEOTIDE SEQUENCE [LARGE SCALE GENOMIC DNA]</scope>
    <source>
        <strain evidence="2">ANa2</strain>
        <tissue evidence="2">Whole body excluding digestive tract and cuticle</tissue>
    </source>
</reference>
<feature type="region of interest" description="Disordered" evidence="1">
    <location>
        <begin position="30"/>
        <end position="52"/>
    </location>
</feature>
<name>A0A5N5SQ72_9CRUS</name>
<keyword evidence="3" id="KW-1185">Reference proteome</keyword>
<evidence type="ECO:0000256" key="1">
    <source>
        <dbReference type="SAM" id="MobiDB-lite"/>
    </source>
</evidence>
<accession>A0A5N5SQ72</accession>
<evidence type="ECO:0000313" key="2">
    <source>
        <dbReference type="EMBL" id="KAB7496233.1"/>
    </source>
</evidence>
<dbReference type="Proteomes" id="UP000326759">
    <property type="component" value="Unassembled WGS sequence"/>
</dbReference>
<organism evidence="2 3">
    <name type="scientific">Armadillidium nasatum</name>
    <dbReference type="NCBI Taxonomy" id="96803"/>
    <lineage>
        <taxon>Eukaryota</taxon>
        <taxon>Metazoa</taxon>
        <taxon>Ecdysozoa</taxon>
        <taxon>Arthropoda</taxon>
        <taxon>Crustacea</taxon>
        <taxon>Multicrustacea</taxon>
        <taxon>Malacostraca</taxon>
        <taxon>Eumalacostraca</taxon>
        <taxon>Peracarida</taxon>
        <taxon>Isopoda</taxon>
        <taxon>Oniscidea</taxon>
        <taxon>Crinocheta</taxon>
        <taxon>Armadillidiidae</taxon>
        <taxon>Armadillidium</taxon>
    </lineage>
</organism>
<evidence type="ECO:0000313" key="3">
    <source>
        <dbReference type="Proteomes" id="UP000326759"/>
    </source>
</evidence>
<dbReference type="EMBL" id="SEYY01021593">
    <property type="protein sequence ID" value="KAB7496233.1"/>
    <property type="molecule type" value="Genomic_DNA"/>
</dbReference>
<gene>
    <name evidence="2" type="primary">DICER1_0</name>
    <name evidence="2" type="ORF">Anas_11077</name>
</gene>